<feature type="binding site" evidence="4">
    <location>
        <begin position="7"/>
        <end position="14"/>
    </location>
    <ligand>
        <name>substrate</name>
    </ligand>
</feature>
<organism evidence="5 6">
    <name type="scientific">Anaeromonas frigoriresistens</name>
    <dbReference type="NCBI Taxonomy" id="2683708"/>
    <lineage>
        <taxon>Bacteria</taxon>
        <taxon>Bacillati</taxon>
        <taxon>Bacillota</taxon>
        <taxon>Tissierellia</taxon>
        <taxon>Tissierellales</taxon>
        <taxon>Thermohalobacteraceae</taxon>
        <taxon>Anaeromonas</taxon>
    </lineage>
</organism>
<dbReference type="GO" id="GO:0045820">
    <property type="term" value="P:negative regulation of glycolytic process"/>
    <property type="evidence" value="ECO:0007669"/>
    <property type="project" value="TreeGrafter"/>
</dbReference>
<evidence type="ECO:0000256" key="1">
    <source>
        <dbReference type="ARBA" id="ARBA00022801"/>
    </source>
</evidence>
<dbReference type="EMBL" id="WSFT01000036">
    <property type="protein sequence ID" value="MBS4538564.1"/>
    <property type="molecule type" value="Genomic_DNA"/>
</dbReference>
<dbReference type="GO" id="GO:0004331">
    <property type="term" value="F:fructose-2,6-bisphosphate 2-phosphatase activity"/>
    <property type="evidence" value="ECO:0007669"/>
    <property type="project" value="TreeGrafter"/>
</dbReference>
<dbReference type="InterPro" id="IPR017578">
    <property type="entry name" value="Ribazole_CobC"/>
</dbReference>
<evidence type="ECO:0000313" key="5">
    <source>
        <dbReference type="EMBL" id="MBS4538564.1"/>
    </source>
</evidence>
<dbReference type="GO" id="GO:0043456">
    <property type="term" value="P:regulation of pentose-phosphate shunt"/>
    <property type="evidence" value="ECO:0007669"/>
    <property type="project" value="TreeGrafter"/>
</dbReference>
<keyword evidence="6" id="KW-1185">Reference proteome</keyword>
<dbReference type="GO" id="GO:0005829">
    <property type="term" value="C:cytosol"/>
    <property type="evidence" value="ECO:0007669"/>
    <property type="project" value="TreeGrafter"/>
</dbReference>
<name>A0A942UXD8_9FIRM</name>
<dbReference type="SMART" id="SM00855">
    <property type="entry name" value="PGAM"/>
    <property type="match status" value="1"/>
</dbReference>
<dbReference type="InterPro" id="IPR029033">
    <property type="entry name" value="His_PPase_superfam"/>
</dbReference>
<dbReference type="SUPFAM" id="SSF53254">
    <property type="entry name" value="Phosphoglycerate mutase-like"/>
    <property type="match status" value="1"/>
</dbReference>
<dbReference type="AlphaFoldDB" id="A0A942UXD8"/>
<dbReference type="PIRSF" id="PIRSF000709">
    <property type="entry name" value="6PFK_2-Ptase"/>
    <property type="match status" value="1"/>
</dbReference>
<feature type="active site" description="Proton donor/acceptor" evidence="3">
    <location>
        <position position="80"/>
    </location>
</feature>
<dbReference type="InterPro" id="IPR013078">
    <property type="entry name" value="His_Pase_superF_clade-1"/>
</dbReference>
<accession>A0A942UXD8</accession>
<dbReference type="GO" id="GO:0009236">
    <property type="term" value="P:cobalamin biosynthetic process"/>
    <property type="evidence" value="ECO:0007669"/>
    <property type="project" value="UniProtKB-UniRule"/>
</dbReference>
<proteinExistence type="predicted"/>
<feature type="binding site" evidence="4">
    <location>
        <position position="56"/>
    </location>
    <ligand>
        <name>substrate</name>
    </ligand>
</feature>
<sequence>MKLILVRHPETEANYHKLYIGQTESQYTDKGKAQVEKILNEIDYTVDVIYTSPMSRCKLLAEEVSKKLGTKIMIENRINEINFGVFEGKDFKEVKELYPDIWENWTRDYINYSIPKGESLIDVYSRVEEFLESLKNTETTNICITHGGIIQTIITLLLELDIDQRWHFRIYPGTIVEISYNEKYGILEKINNTF</sequence>
<dbReference type="InterPro" id="IPR051695">
    <property type="entry name" value="Phosphoglycerate_Mutase"/>
</dbReference>
<dbReference type="PANTHER" id="PTHR46517">
    <property type="entry name" value="FRUCTOSE-2,6-BISPHOSPHATASE TIGAR"/>
    <property type="match status" value="1"/>
</dbReference>
<comment type="caution">
    <text evidence="5">The sequence shown here is derived from an EMBL/GenBank/DDBJ whole genome shotgun (WGS) entry which is preliminary data.</text>
</comment>
<keyword evidence="1" id="KW-0378">Hydrolase</keyword>
<evidence type="ECO:0000256" key="4">
    <source>
        <dbReference type="PIRSR" id="PIRSR613078-2"/>
    </source>
</evidence>
<dbReference type="Proteomes" id="UP000724672">
    <property type="component" value="Unassembled WGS sequence"/>
</dbReference>
<gene>
    <name evidence="5" type="primary">cobC</name>
    <name evidence="5" type="ORF">GOQ27_08820</name>
</gene>
<evidence type="ECO:0000256" key="3">
    <source>
        <dbReference type="PIRSR" id="PIRSR613078-1"/>
    </source>
</evidence>
<dbReference type="Pfam" id="PF00300">
    <property type="entry name" value="His_Phos_1"/>
    <property type="match status" value="1"/>
</dbReference>
<dbReference type="EC" id="3.1.3.73" evidence="2"/>
<dbReference type="Gene3D" id="3.40.50.1240">
    <property type="entry name" value="Phosphoglycerate mutase-like"/>
    <property type="match status" value="1"/>
</dbReference>
<evidence type="ECO:0000256" key="2">
    <source>
        <dbReference type="NCBIfam" id="TIGR03162"/>
    </source>
</evidence>
<protein>
    <recommendedName>
        <fullName evidence="2">Alpha-ribazole phosphatase</fullName>
        <ecNumber evidence="2">3.1.3.73</ecNumber>
    </recommendedName>
</protein>
<feature type="active site" description="Tele-phosphohistidine intermediate" evidence="3">
    <location>
        <position position="8"/>
    </location>
</feature>
<dbReference type="GO" id="GO:0043755">
    <property type="term" value="F:alpha-ribazole phosphatase activity"/>
    <property type="evidence" value="ECO:0007669"/>
    <property type="project" value="UniProtKB-UniRule"/>
</dbReference>
<evidence type="ECO:0000313" key="6">
    <source>
        <dbReference type="Proteomes" id="UP000724672"/>
    </source>
</evidence>
<reference evidence="5" key="1">
    <citation type="submission" date="2019-12" db="EMBL/GenBank/DDBJ databases">
        <title>Clostridiaceae gen. nov. sp. nov., isolated from sediment in Xinjiang, China.</title>
        <authorList>
            <person name="Zhang R."/>
        </authorList>
    </citation>
    <scope>NUCLEOTIDE SEQUENCE</scope>
    <source>
        <strain evidence="5">D2Q-11</strain>
    </source>
</reference>
<dbReference type="RefSeq" id="WP_203366487.1">
    <property type="nucleotide sequence ID" value="NZ_WSFT01000036.1"/>
</dbReference>
<dbReference type="PANTHER" id="PTHR46517:SF1">
    <property type="entry name" value="FRUCTOSE-2,6-BISPHOSPHATASE TIGAR"/>
    <property type="match status" value="1"/>
</dbReference>
<dbReference type="NCBIfam" id="TIGR03162">
    <property type="entry name" value="ribazole_cobC"/>
    <property type="match status" value="1"/>
</dbReference>
<dbReference type="CDD" id="cd07067">
    <property type="entry name" value="HP_PGM_like"/>
    <property type="match status" value="1"/>
</dbReference>